<dbReference type="Pfam" id="PF18894">
    <property type="entry name" value="PhageMetallopep"/>
    <property type="match status" value="1"/>
</dbReference>
<dbReference type="OrthoDB" id="26976at2157"/>
<reference evidence="2 3" key="1">
    <citation type="journal article" date="2010" name="Appl. Environ. Microbiol.">
        <title>The genome sequence of the crenarchaeon Acidilobus saccharovorans supports a new order, Acidilobales, and suggests an important ecological role in terrestrial acidic hot springs.</title>
        <authorList>
            <person name="Mardanov A.V."/>
            <person name="Svetlitchnyi V.A."/>
            <person name="Beletsky A.V."/>
            <person name="Prokofeva M.I."/>
            <person name="Bonch-Osmolovskaya E.A."/>
            <person name="Ravin N.V."/>
            <person name="Skryabin K.G."/>
        </authorList>
    </citation>
    <scope>NUCLEOTIDE SEQUENCE [LARGE SCALE GENOMIC DNA]</scope>
    <source>
        <strain evidence="3">DSM 16705 / JCM 18335 / VKM B-2471 / 345-15</strain>
    </source>
</reference>
<keyword evidence="3" id="KW-1185">Reference proteome</keyword>
<sequence length="140" mass="15692">MGALITYQRDEALERAVKCVIESAGLNYIDPGRVYVIRSRGSRSRAIARIYSMPSAWRYALNMEPAYLIEFISEKFDRLTPGRKAEVIVHELLHIPMAFSGGLRPHGKYVNDRVAARIAARVDRSCLEALSLTGQQGLGR</sequence>
<dbReference type="eggNOG" id="arCOG04217">
    <property type="taxonomic scope" value="Archaea"/>
</dbReference>
<dbReference type="EMBL" id="CP001742">
    <property type="protein sequence ID" value="ADL19805.1"/>
    <property type="molecule type" value="Genomic_DNA"/>
</dbReference>
<dbReference type="RefSeq" id="WP_013267317.1">
    <property type="nucleotide sequence ID" value="NC_014374.1"/>
</dbReference>
<feature type="domain" description="Putative phage metallopeptidase" evidence="1">
    <location>
        <begin position="7"/>
        <end position="111"/>
    </location>
</feature>
<name>D9PZ18_ACIS3</name>
<dbReference type="InterPro" id="IPR043998">
    <property type="entry name" value="Put_Metallopep"/>
</dbReference>
<evidence type="ECO:0000313" key="2">
    <source>
        <dbReference type="EMBL" id="ADL19805.1"/>
    </source>
</evidence>
<dbReference type="AlphaFoldDB" id="D9PZ18"/>
<dbReference type="InParanoid" id="D9PZ18"/>
<dbReference type="STRING" id="666510.ASAC_1400"/>
<protein>
    <submittedName>
        <fullName evidence="2">Predicted metallopeptidase</fullName>
    </submittedName>
</protein>
<evidence type="ECO:0000313" key="3">
    <source>
        <dbReference type="Proteomes" id="UP000000346"/>
    </source>
</evidence>
<gene>
    <name evidence="2" type="ordered locus">ASAC_1400</name>
</gene>
<dbReference type="GeneID" id="9499657"/>
<evidence type="ECO:0000259" key="1">
    <source>
        <dbReference type="Pfam" id="PF18894"/>
    </source>
</evidence>
<proteinExistence type="predicted"/>
<dbReference type="Proteomes" id="UP000000346">
    <property type="component" value="Chromosome"/>
</dbReference>
<dbReference type="KEGG" id="asc:ASAC_1400"/>
<dbReference type="HOGENOM" id="CLU_136010_0_0_2"/>
<organism evidence="2 3">
    <name type="scientific">Acidilobus saccharovorans (strain DSM 16705 / JCM 18335 / VKM B-2471 / 345-15)</name>
    <dbReference type="NCBI Taxonomy" id="666510"/>
    <lineage>
        <taxon>Archaea</taxon>
        <taxon>Thermoproteota</taxon>
        <taxon>Thermoprotei</taxon>
        <taxon>Acidilobales</taxon>
        <taxon>Acidilobaceae</taxon>
        <taxon>Acidilobus</taxon>
    </lineage>
</organism>
<accession>D9PZ18</accession>